<dbReference type="AlphaFoldDB" id="B9G189"/>
<dbReference type="Proteomes" id="UP000007752">
    <property type="component" value="Chromosome 8"/>
</dbReference>
<reference evidence="1" key="2">
    <citation type="submission" date="2008-12" db="EMBL/GenBank/DDBJ databases">
        <title>Improved gene annotation of the rice (Oryza sativa) genomes.</title>
        <authorList>
            <person name="Wang J."/>
            <person name="Li R."/>
            <person name="Fan W."/>
            <person name="Huang Q."/>
            <person name="Zhang J."/>
            <person name="Zhou Y."/>
            <person name="Hu Y."/>
            <person name="Zi S."/>
            <person name="Li J."/>
            <person name="Ni P."/>
            <person name="Zheng H."/>
            <person name="Zhang Y."/>
            <person name="Zhao M."/>
            <person name="Hao Q."/>
            <person name="McDermott J."/>
            <person name="Samudrala R."/>
            <person name="Kristiansen K."/>
            <person name="Wong G.K.-S."/>
        </authorList>
    </citation>
    <scope>NUCLEOTIDE SEQUENCE</scope>
</reference>
<evidence type="ECO:0000313" key="1">
    <source>
        <dbReference type="EMBL" id="EEE68806.1"/>
    </source>
</evidence>
<sequence length="96" mass="10587">MPFPMTPFARVRLGEPWGTAIVARRTGRRAAAAPACGREEGVKSGSSPCAWQVSWSGRSPAAREWGSDFGVVAVEVLRRSLRQFLEEKVQRSVEKE</sequence>
<gene>
    <name evidence="1" type="ORF">OsJ_27553</name>
</gene>
<accession>B9G189</accession>
<organism evidence="1">
    <name type="scientific">Oryza sativa subsp. japonica</name>
    <name type="common">Rice</name>
    <dbReference type="NCBI Taxonomy" id="39947"/>
    <lineage>
        <taxon>Eukaryota</taxon>
        <taxon>Viridiplantae</taxon>
        <taxon>Streptophyta</taxon>
        <taxon>Embryophyta</taxon>
        <taxon>Tracheophyta</taxon>
        <taxon>Spermatophyta</taxon>
        <taxon>Magnoliopsida</taxon>
        <taxon>Liliopsida</taxon>
        <taxon>Poales</taxon>
        <taxon>Poaceae</taxon>
        <taxon>BOP clade</taxon>
        <taxon>Oryzoideae</taxon>
        <taxon>Oryzeae</taxon>
        <taxon>Oryzinae</taxon>
        <taxon>Oryza</taxon>
        <taxon>Oryza sativa</taxon>
    </lineage>
</organism>
<proteinExistence type="predicted"/>
<reference evidence="1" key="1">
    <citation type="journal article" date="2005" name="PLoS Biol.">
        <title>The genomes of Oryza sativa: a history of duplications.</title>
        <authorList>
            <person name="Yu J."/>
            <person name="Wang J."/>
            <person name="Lin W."/>
            <person name="Li S."/>
            <person name="Li H."/>
            <person name="Zhou J."/>
            <person name="Ni P."/>
            <person name="Dong W."/>
            <person name="Hu S."/>
            <person name="Zeng C."/>
            <person name="Zhang J."/>
            <person name="Zhang Y."/>
            <person name="Li R."/>
            <person name="Xu Z."/>
            <person name="Li S."/>
            <person name="Li X."/>
            <person name="Zheng H."/>
            <person name="Cong L."/>
            <person name="Lin L."/>
            <person name="Yin J."/>
            <person name="Geng J."/>
            <person name="Li G."/>
            <person name="Shi J."/>
            <person name="Liu J."/>
            <person name="Lv H."/>
            <person name="Li J."/>
            <person name="Wang J."/>
            <person name="Deng Y."/>
            <person name="Ran L."/>
            <person name="Shi X."/>
            <person name="Wang X."/>
            <person name="Wu Q."/>
            <person name="Li C."/>
            <person name="Ren X."/>
            <person name="Wang J."/>
            <person name="Wang X."/>
            <person name="Li D."/>
            <person name="Liu D."/>
            <person name="Zhang X."/>
            <person name="Ji Z."/>
            <person name="Zhao W."/>
            <person name="Sun Y."/>
            <person name="Zhang Z."/>
            <person name="Bao J."/>
            <person name="Han Y."/>
            <person name="Dong L."/>
            <person name="Ji J."/>
            <person name="Chen P."/>
            <person name="Wu S."/>
            <person name="Liu J."/>
            <person name="Xiao Y."/>
            <person name="Bu D."/>
            <person name="Tan J."/>
            <person name="Yang L."/>
            <person name="Ye C."/>
            <person name="Zhang J."/>
            <person name="Xu J."/>
            <person name="Zhou Y."/>
            <person name="Yu Y."/>
            <person name="Zhang B."/>
            <person name="Zhuang S."/>
            <person name="Wei H."/>
            <person name="Liu B."/>
            <person name="Lei M."/>
            <person name="Yu H."/>
            <person name="Li Y."/>
            <person name="Xu H."/>
            <person name="Wei S."/>
            <person name="He X."/>
            <person name="Fang L."/>
            <person name="Zhang Z."/>
            <person name="Zhang Y."/>
            <person name="Huang X."/>
            <person name="Su Z."/>
            <person name="Tong W."/>
            <person name="Li J."/>
            <person name="Tong Z."/>
            <person name="Li S."/>
            <person name="Ye J."/>
            <person name="Wang L."/>
            <person name="Fang L."/>
            <person name="Lei T."/>
            <person name="Chen C."/>
            <person name="Chen H."/>
            <person name="Xu Z."/>
            <person name="Li H."/>
            <person name="Huang H."/>
            <person name="Zhang F."/>
            <person name="Xu H."/>
            <person name="Li N."/>
            <person name="Zhao C."/>
            <person name="Li S."/>
            <person name="Dong L."/>
            <person name="Huang Y."/>
            <person name="Li L."/>
            <person name="Xi Y."/>
            <person name="Qi Q."/>
            <person name="Li W."/>
            <person name="Zhang B."/>
            <person name="Hu W."/>
            <person name="Zhang Y."/>
            <person name="Tian X."/>
            <person name="Jiao Y."/>
            <person name="Liang X."/>
            <person name="Jin J."/>
            <person name="Gao L."/>
            <person name="Zheng W."/>
            <person name="Hao B."/>
            <person name="Liu S."/>
            <person name="Wang W."/>
            <person name="Yuan L."/>
            <person name="Cao M."/>
            <person name="McDermott J."/>
            <person name="Samudrala R."/>
            <person name="Wang J."/>
            <person name="Wong G.K."/>
            <person name="Yang H."/>
        </authorList>
    </citation>
    <scope>NUCLEOTIDE SEQUENCE [LARGE SCALE GENOMIC DNA]</scope>
</reference>
<protein>
    <submittedName>
        <fullName evidence="1">Uncharacterized protein</fullName>
    </submittedName>
</protein>
<name>B9G189_ORYSJ</name>
<dbReference type="EMBL" id="CM000145">
    <property type="protein sequence ID" value="EEE68806.1"/>
    <property type="molecule type" value="Genomic_DNA"/>
</dbReference>